<sequence length="293" mass="33044">MSYKTKPWITLLAFCAPALLFYSVFLVYPTLGGFYYSLTDWNGLFKDYTFIGLSNYIHAFTSDPQFIHSLFYTLKYVVVMVILQNAIGLGLALIIETLTKSKTIFRTLIFMPNMVSIYISTLMWAFIFSRVAPKLAEYTLLSFLNQGWLSTPGMAFLSTVIVTVWQGAGYLMIIYIAALQGVPKDLKEAAMIDGASTLQRFYHIILPLVMPAITICVFLTLNSSFKVFEVVYALTGGGPGYSTEVIALNVYQEGFSRDRQFGYATAKAMILFFMIIVITFVQVTFFKKKEVEA</sequence>
<dbReference type="PANTHER" id="PTHR30193">
    <property type="entry name" value="ABC TRANSPORTER PERMEASE PROTEIN"/>
    <property type="match status" value="1"/>
</dbReference>
<dbReference type="Pfam" id="PF00528">
    <property type="entry name" value="BPD_transp_1"/>
    <property type="match status" value="1"/>
</dbReference>
<dbReference type="PROSITE" id="PS50928">
    <property type="entry name" value="ABC_TM1"/>
    <property type="match status" value="1"/>
</dbReference>
<feature type="transmembrane region" description="Helical" evidence="7">
    <location>
        <begin position="7"/>
        <end position="28"/>
    </location>
</feature>
<keyword evidence="6 7" id="KW-0472">Membrane</keyword>
<keyword evidence="10" id="KW-1185">Reference proteome</keyword>
<feature type="transmembrane region" description="Helical" evidence="7">
    <location>
        <begin position="200"/>
        <end position="221"/>
    </location>
</feature>
<comment type="caution">
    <text evidence="9">The sequence shown here is derived from an EMBL/GenBank/DDBJ whole genome shotgun (WGS) entry which is preliminary data.</text>
</comment>
<dbReference type="RefSeq" id="WP_341413665.1">
    <property type="nucleotide sequence ID" value="NZ_JBBPCC010000001.1"/>
</dbReference>
<feature type="transmembrane region" description="Helical" evidence="7">
    <location>
        <begin position="115"/>
        <end position="133"/>
    </location>
</feature>
<name>A0ABU9DER5_9BACL</name>
<dbReference type="SUPFAM" id="SSF161098">
    <property type="entry name" value="MetI-like"/>
    <property type="match status" value="1"/>
</dbReference>
<dbReference type="InterPro" id="IPR035906">
    <property type="entry name" value="MetI-like_sf"/>
</dbReference>
<proteinExistence type="inferred from homology"/>
<dbReference type="InterPro" id="IPR000515">
    <property type="entry name" value="MetI-like"/>
</dbReference>
<evidence type="ECO:0000313" key="10">
    <source>
        <dbReference type="Proteomes" id="UP001469365"/>
    </source>
</evidence>
<evidence type="ECO:0000256" key="1">
    <source>
        <dbReference type="ARBA" id="ARBA00004651"/>
    </source>
</evidence>
<evidence type="ECO:0000256" key="4">
    <source>
        <dbReference type="ARBA" id="ARBA00022692"/>
    </source>
</evidence>
<feature type="transmembrane region" description="Helical" evidence="7">
    <location>
        <begin position="268"/>
        <end position="286"/>
    </location>
</feature>
<protein>
    <submittedName>
        <fullName evidence="9">Sugar ABC transporter permease</fullName>
    </submittedName>
</protein>
<evidence type="ECO:0000313" key="9">
    <source>
        <dbReference type="EMBL" id="MEK8126612.1"/>
    </source>
</evidence>
<feature type="transmembrane region" description="Helical" evidence="7">
    <location>
        <begin position="76"/>
        <end position="95"/>
    </location>
</feature>
<evidence type="ECO:0000259" key="8">
    <source>
        <dbReference type="PROSITE" id="PS50928"/>
    </source>
</evidence>
<dbReference type="Proteomes" id="UP001469365">
    <property type="component" value="Unassembled WGS sequence"/>
</dbReference>
<feature type="domain" description="ABC transmembrane type-1" evidence="8">
    <location>
        <begin position="70"/>
        <end position="282"/>
    </location>
</feature>
<keyword evidence="4 7" id="KW-0812">Transmembrane</keyword>
<evidence type="ECO:0000256" key="3">
    <source>
        <dbReference type="ARBA" id="ARBA00022475"/>
    </source>
</evidence>
<comment type="similarity">
    <text evidence="7">Belongs to the binding-protein-dependent transport system permease family.</text>
</comment>
<dbReference type="InterPro" id="IPR051393">
    <property type="entry name" value="ABC_transporter_permease"/>
</dbReference>
<reference evidence="9 10" key="1">
    <citation type="submission" date="2024-04" db="EMBL/GenBank/DDBJ databases">
        <title>draft genome sequnece of Paenibacillus filicis.</title>
        <authorList>
            <person name="Kim D.-U."/>
        </authorList>
    </citation>
    <scope>NUCLEOTIDE SEQUENCE [LARGE SCALE GENOMIC DNA]</scope>
    <source>
        <strain evidence="9 10">KACC14197</strain>
    </source>
</reference>
<dbReference type="Gene3D" id="1.10.3720.10">
    <property type="entry name" value="MetI-like"/>
    <property type="match status" value="1"/>
</dbReference>
<dbReference type="CDD" id="cd06261">
    <property type="entry name" value="TM_PBP2"/>
    <property type="match status" value="1"/>
</dbReference>
<dbReference type="PANTHER" id="PTHR30193:SF37">
    <property type="entry name" value="INNER MEMBRANE ABC TRANSPORTER PERMEASE PROTEIN YCJO"/>
    <property type="match status" value="1"/>
</dbReference>
<feature type="transmembrane region" description="Helical" evidence="7">
    <location>
        <begin position="153"/>
        <end position="179"/>
    </location>
</feature>
<organism evidence="9 10">
    <name type="scientific">Paenibacillus filicis</name>
    <dbReference type="NCBI Taxonomy" id="669464"/>
    <lineage>
        <taxon>Bacteria</taxon>
        <taxon>Bacillati</taxon>
        <taxon>Bacillota</taxon>
        <taxon>Bacilli</taxon>
        <taxon>Bacillales</taxon>
        <taxon>Paenibacillaceae</taxon>
        <taxon>Paenibacillus</taxon>
    </lineage>
</organism>
<accession>A0ABU9DER5</accession>
<evidence type="ECO:0000256" key="2">
    <source>
        <dbReference type="ARBA" id="ARBA00022448"/>
    </source>
</evidence>
<evidence type="ECO:0000256" key="6">
    <source>
        <dbReference type="ARBA" id="ARBA00023136"/>
    </source>
</evidence>
<keyword evidence="2 7" id="KW-0813">Transport</keyword>
<comment type="subcellular location">
    <subcellularLocation>
        <location evidence="1 7">Cell membrane</location>
        <topology evidence="1 7">Multi-pass membrane protein</topology>
    </subcellularLocation>
</comment>
<dbReference type="EMBL" id="JBBPCC010000001">
    <property type="protein sequence ID" value="MEK8126612.1"/>
    <property type="molecule type" value="Genomic_DNA"/>
</dbReference>
<keyword evidence="3" id="KW-1003">Cell membrane</keyword>
<evidence type="ECO:0000256" key="7">
    <source>
        <dbReference type="RuleBase" id="RU363032"/>
    </source>
</evidence>
<keyword evidence="5 7" id="KW-1133">Transmembrane helix</keyword>
<evidence type="ECO:0000256" key="5">
    <source>
        <dbReference type="ARBA" id="ARBA00022989"/>
    </source>
</evidence>
<gene>
    <name evidence="9" type="ORF">WMW72_01675</name>
</gene>